<evidence type="ECO:0000259" key="1">
    <source>
        <dbReference type="PROSITE" id="PS51186"/>
    </source>
</evidence>
<reference evidence="2 3" key="1">
    <citation type="submission" date="2023-09" db="EMBL/GenBank/DDBJ databases">
        <title>Novel taxa isolated from Blanes Bay.</title>
        <authorList>
            <person name="Rey-Velasco X."/>
            <person name="Lucena T."/>
        </authorList>
    </citation>
    <scope>NUCLEOTIDE SEQUENCE [LARGE SCALE GENOMIC DNA]</scope>
    <source>
        <strain evidence="2 3">S334</strain>
    </source>
</reference>
<evidence type="ECO:0000313" key="2">
    <source>
        <dbReference type="EMBL" id="MDT7829162.1"/>
    </source>
</evidence>
<evidence type="ECO:0000313" key="3">
    <source>
        <dbReference type="Proteomes" id="UP001250656"/>
    </source>
</evidence>
<gene>
    <name evidence="2" type="ORF">RQM65_10840</name>
</gene>
<dbReference type="SUPFAM" id="SSF55729">
    <property type="entry name" value="Acyl-CoA N-acyltransferases (Nat)"/>
    <property type="match status" value="1"/>
</dbReference>
<dbReference type="Pfam" id="PF00583">
    <property type="entry name" value="Acetyltransf_1"/>
    <property type="match status" value="1"/>
</dbReference>
<keyword evidence="3" id="KW-1185">Reference proteome</keyword>
<proteinExistence type="predicted"/>
<name>A0ABU3L664_9FLAO</name>
<comment type="caution">
    <text evidence="2">The sequence shown here is derived from an EMBL/GenBank/DDBJ whole genome shotgun (WGS) entry which is preliminary data.</text>
</comment>
<accession>A0ABU3L664</accession>
<dbReference type="Gene3D" id="3.40.630.30">
    <property type="match status" value="1"/>
</dbReference>
<protein>
    <submittedName>
        <fullName evidence="2">GNAT family N-acetyltransferase</fullName>
    </submittedName>
</protein>
<dbReference type="InterPro" id="IPR016181">
    <property type="entry name" value="Acyl_CoA_acyltransferase"/>
</dbReference>
<dbReference type="InterPro" id="IPR000182">
    <property type="entry name" value="GNAT_dom"/>
</dbReference>
<sequence>MIQFGRATSEADLNQILDLQRQNLPEHLSAEERVKEGFVTVSHTLNLLKVMHDVCPHIVAKSNESVIGYALSMHPKFAGKIEVLWPMFDQIEAIRPKVRNYIVMGQICIAKAYRGQGIFRQLYQTMQAAVQPEFERIITEVDVVNTRSLGAHYGVGFEDLATYESGGHQWKLIVL</sequence>
<feature type="domain" description="N-acetyltransferase" evidence="1">
    <location>
        <begin position="2"/>
        <end position="175"/>
    </location>
</feature>
<dbReference type="PROSITE" id="PS51186">
    <property type="entry name" value="GNAT"/>
    <property type="match status" value="1"/>
</dbReference>
<dbReference type="EMBL" id="JAVTTP010000001">
    <property type="protein sequence ID" value="MDT7829162.1"/>
    <property type="molecule type" value="Genomic_DNA"/>
</dbReference>
<dbReference type="RefSeq" id="WP_314014916.1">
    <property type="nucleotide sequence ID" value="NZ_JAVTTP010000001.1"/>
</dbReference>
<dbReference type="Proteomes" id="UP001250656">
    <property type="component" value="Unassembled WGS sequence"/>
</dbReference>
<organism evidence="2 3">
    <name type="scientific">Pricia mediterranea</name>
    <dbReference type="NCBI Taxonomy" id="3076079"/>
    <lineage>
        <taxon>Bacteria</taxon>
        <taxon>Pseudomonadati</taxon>
        <taxon>Bacteroidota</taxon>
        <taxon>Flavobacteriia</taxon>
        <taxon>Flavobacteriales</taxon>
        <taxon>Flavobacteriaceae</taxon>
        <taxon>Pricia</taxon>
    </lineage>
</organism>